<evidence type="ECO:0000313" key="2">
    <source>
        <dbReference type="EMBL" id="KSU49584.1"/>
    </source>
</evidence>
<organism evidence="2 3">
    <name type="scientific">Exiguobacterium indicum</name>
    <dbReference type="NCBI Taxonomy" id="296995"/>
    <lineage>
        <taxon>Bacteria</taxon>
        <taxon>Bacillati</taxon>
        <taxon>Bacillota</taxon>
        <taxon>Bacilli</taxon>
        <taxon>Bacillales</taxon>
        <taxon>Bacillales Family XII. Incertae Sedis</taxon>
        <taxon>Exiguobacterium</taxon>
    </lineage>
</organism>
<accession>A0A0V8GH22</accession>
<evidence type="ECO:0008006" key="4">
    <source>
        <dbReference type="Google" id="ProtNLM"/>
    </source>
</evidence>
<evidence type="ECO:0000256" key="1">
    <source>
        <dbReference type="SAM" id="Phobius"/>
    </source>
</evidence>
<dbReference type="OrthoDB" id="4187110at2"/>
<reference evidence="2 3" key="1">
    <citation type="journal article" date="2015" name="Int. J. Syst. Evol. Microbiol.">
        <title>Exiguobacterium enclense sp. nov., isolated from sediment.</title>
        <authorList>
            <person name="Dastager S.G."/>
            <person name="Mawlankar R."/>
            <person name="Sonalkar V.V."/>
            <person name="Thorat M.N."/>
            <person name="Mual P."/>
            <person name="Verma A."/>
            <person name="Krishnamurthi S."/>
            <person name="Tang S.K."/>
            <person name="Li W.J."/>
        </authorList>
    </citation>
    <scope>NUCLEOTIDE SEQUENCE [LARGE SCALE GENOMIC DNA]</scope>
    <source>
        <strain evidence="2 3">NIO-1109</strain>
    </source>
</reference>
<protein>
    <recommendedName>
        <fullName evidence="4">ABC transporter permease</fullName>
    </recommendedName>
</protein>
<feature type="transmembrane region" description="Helical" evidence="1">
    <location>
        <begin position="78"/>
        <end position="95"/>
    </location>
</feature>
<sequence>MRTFYTLTLTEWLEAWKEWKIVWLPLFFIALGVTQPVLLMYMDVLLAHVGNADGIIVDPNRPAPQPLDVFSVTIHGQFNQLGLIVLIMSFMGLLASDRQTGMQDFILTRPVSRNVYLLSKWFSHGMISLFGMLIGALTSYCLTVYWFGSLSPLLALRIILDFSLWTLFVVSLTLLISTFLQRAVPIGILSLVVSLLLVALPSLMPDILFFMPGALLSLPSHTSFFSSSHLIGIISCLIWILLTLGWSALRFRKTAY</sequence>
<proteinExistence type="predicted"/>
<keyword evidence="1" id="KW-0472">Membrane</keyword>
<keyword evidence="1" id="KW-1133">Transmembrane helix</keyword>
<feature type="transmembrane region" description="Helical" evidence="1">
    <location>
        <begin position="21"/>
        <end position="42"/>
    </location>
</feature>
<dbReference type="Proteomes" id="UP000053797">
    <property type="component" value="Unassembled WGS sequence"/>
</dbReference>
<evidence type="ECO:0000313" key="3">
    <source>
        <dbReference type="Proteomes" id="UP000053797"/>
    </source>
</evidence>
<feature type="transmembrane region" description="Helical" evidence="1">
    <location>
        <begin position="224"/>
        <end position="249"/>
    </location>
</feature>
<dbReference type="EMBL" id="LNQL01000002">
    <property type="protein sequence ID" value="KSU49584.1"/>
    <property type="molecule type" value="Genomic_DNA"/>
</dbReference>
<feature type="transmembrane region" description="Helical" evidence="1">
    <location>
        <begin position="154"/>
        <end position="176"/>
    </location>
</feature>
<feature type="transmembrane region" description="Helical" evidence="1">
    <location>
        <begin position="127"/>
        <end position="148"/>
    </location>
</feature>
<name>A0A0V8GH22_9BACL</name>
<dbReference type="AlphaFoldDB" id="A0A0V8GH22"/>
<keyword evidence="1" id="KW-0812">Transmembrane</keyword>
<comment type="caution">
    <text evidence="2">The sequence shown here is derived from an EMBL/GenBank/DDBJ whole genome shotgun (WGS) entry which is preliminary data.</text>
</comment>
<dbReference type="RefSeq" id="WP_058265318.1">
    <property type="nucleotide sequence ID" value="NZ_FMYN01000002.1"/>
</dbReference>
<feature type="transmembrane region" description="Helical" evidence="1">
    <location>
        <begin position="183"/>
        <end position="204"/>
    </location>
</feature>
<gene>
    <name evidence="2" type="ORF">AS033_09490</name>
</gene>